<feature type="transmembrane region" description="Helical" evidence="1">
    <location>
        <begin position="29"/>
        <end position="52"/>
    </location>
</feature>
<keyword evidence="3" id="KW-1185">Reference proteome</keyword>
<proteinExistence type="predicted"/>
<dbReference type="Proteomes" id="UP000663802">
    <property type="component" value="Unassembled WGS sequence"/>
</dbReference>
<evidence type="ECO:0000313" key="3">
    <source>
        <dbReference type="Proteomes" id="UP000663802"/>
    </source>
</evidence>
<keyword evidence="1" id="KW-1133">Transmembrane helix</keyword>
<accession>A0ABQ1E4C0</accession>
<name>A0ABQ1E4C0_9CLOT</name>
<comment type="caution">
    <text evidence="2">The sequence shown here is derived from an EMBL/GenBank/DDBJ whole genome shotgun (WGS) entry which is preliminary data.</text>
</comment>
<protein>
    <submittedName>
        <fullName evidence="2">Uncharacterized protein</fullName>
    </submittedName>
</protein>
<sequence length="54" mass="5991">MEEIIVVEITVVVIAAVAMDSIMAQWDVVLGLIIVAVAVVLVVTTITHYFYYYC</sequence>
<feature type="transmembrane region" description="Helical" evidence="1">
    <location>
        <begin position="5"/>
        <end position="23"/>
    </location>
</feature>
<evidence type="ECO:0000313" key="2">
    <source>
        <dbReference type="EMBL" id="GFZ29582.1"/>
    </source>
</evidence>
<evidence type="ECO:0000256" key="1">
    <source>
        <dbReference type="SAM" id="Phobius"/>
    </source>
</evidence>
<reference evidence="2 3" key="1">
    <citation type="journal article" date="2021" name="Int. J. Syst. Evol. Microbiol.">
        <title>Clostridium zeae sp. nov., isolated from corn silage.</title>
        <authorList>
            <person name="Kobayashi H."/>
            <person name="Tanizawa Y."/>
            <person name="Yagura M."/>
            <person name="Sakamoto M."/>
            <person name="Ohkuma M."/>
            <person name="Tohno M."/>
        </authorList>
    </citation>
    <scope>NUCLEOTIDE SEQUENCE [LARGE SCALE GENOMIC DNA]</scope>
    <source>
        <strain evidence="2 3">CSC2</strain>
    </source>
</reference>
<gene>
    <name evidence="2" type="ORF">CSC2_01080</name>
</gene>
<dbReference type="EMBL" id="BMBA01000001">
    <property type="protein sequence ID" value="GFZ29582.1"/>
    <property type="molecule type" value="Genomic_DNA"/>
</dbReference>
<keyword evidence="1" id="KW-0472">Membrane</keyword>
<organism evidence="2 3">
    <name type="scientific">Clostridium zeae</name>
    <dbReference type="NCBI Taxonomy" id="2759022"/>
    <lineage>
        <taxon>Bacteria</taxon>
        <taxon>Bacillati</taxon>
        <taxon>Bacillota</taxon>
        <taxon>Clostridia</taxon>
        <taxon>Eubacteriales</taxon>
        <taxon>Clostridiaceae</taxon>
        <taxon>Clostridium</taxon>
    </lineage>
</organism>
<keyword evidence="1" id="KW-0812">Transmembrane</keyword>